<evidence type="ECO:0000313" key="3">
    <source>
        <dbReference type="Proteomes" id="UP000317093"/>
    </source>
</evidence>
<organism evidence="2 3">
    <name type="scientific">Kolteria novifilia</name>
    <dbReference type="NCBI Taxonomy" id="2527975"/>
    <lineage>
        <taxon>Bacteria</taxon>
        <taxon>Pseudomonadati</taxon>
        <taxon>Planctomycetota</taxon>
        <taxon>Planctomycetia</taxon>
        <taxon>Kolteriales</taxon>
        <taxon>Kolteriaceae</taxon>
        <taxon>Kolteria</taxon>
    </lineage>
</organism>
<dbReference type="PANTHER" id="PTHR30093:SF2">
    <property type="entry name" value="TYPE II SECRETION SYSTEM PROTEIN H"/>
    <property type="match status" value="1"/>
</dbReference>
<evidence type="ECO:0000259" key="1">
    <source>
        <dbReference type="Pfam" id="PF07596"/>
    </source>
</evidence>
<dbReference type="Proteomes" id="UP000317093">
    <property type="component" value="Chromosome"/>
</dbReference>
<dbReference type="SUPFAM" id="SSF54523">
    <property type="entry name" value="Pili subunits"/>
    <property type="match status" value="1"/>
</dbReference>
<dbReference type="KEGG" id="knv:Pan216_01830"/>
<proteinExistence type="predicted"/>
<dbReference type="InterPro" id="IPR011453">
    <property type="entry name" value="DUF1559"/>
</dbReference>
<reference evidence="2 3" key="1">
    <citation type="submission" date="2019-02" db="EMBL/GenBank/DDBJ databases">
        <title>Deep-cultivation of Planctomycetes and their phenomic and genomic characterization uncovers novel biology.</title>
        <authorList>
            <person name="Wiegand S."/>
            <person name="Jogler M."/>
            <person name="Boedeker C."/>
            <person name="Pinto D."/>
            <person name="Vollmers J."/>
            <person name="Rivas-Marin E."/>
            <person name="Kohn T."/>
            <person name="Peeters S.H."/>
            <person name="Heuer A."/>
            <person name="Rast P."/>
            <person name="Oberbeckmann S."/>
            <person name="Bunk B."/>
            <person name="Jeske O."/>
            <person name="Meyerdierks A."/>
            <person name="Storesund J.E."/>
            <person name="Kallscheuer N."/>
            <person name="Luecker S."/>
            <person name="Lage O.M."/>
            <person name="Pohl T."/>
            <person name="Merkel B.J."/>
            <person name="Hornburger P."/>
            <person name="Mueller R.-W."/>
            <person name="Bruemmer F."/>
            <person name="Labrenz M."/>
            <person name="Spormann A.M."/>
            <person name="Op den Camp H."/>
            <person name="Overmann J."/>
            <person name="Amann R."/>
            <person name="Jetten M.S.M."/>
            <person name="Mascher T."/>
            <person name="Medema M.H."/>
            <person name="Devos D.P."/>
            <person name="Kaster A.-K."/>
            <person name="Ovreas L."/>
            <person name="Rohde M."/>
            <person name="Galperin M.Y."/>
            <person name="Jogler C."/>
        </authorList>
    </citation>
    <scope>NUCLEOTIDE SEQUENCE [LARGE SCALE GENOMIC DNA]</scope>
    <source>
        <strain evidence="2 3">Pan216</strain>
    </source>
</reference>
<evidence type="ECO:0000313" key="2">
    <source>
        <dbReference type="EMBL" id="QDU59355.1"/>
    </source>
</evidence>
<dbReference type="OrthoDB" id="267520at2"/>
<dbReference type="PANTHER" id="PTHR30093">
    <property type="entry name" value="GENERAL SECRETION PATHWAY PROTEIN G"/>
    <property type="match status" value="1"/>
</dbReference>
<dbReference type="AlphaFoldDB" id="A0A518AX90"/>
<name>A0A518AX90_9BACT</name>
<dbReference type="Pfam" id="PF07596">
    <property type="entry name" value="SBP_bac_10"/>
    <property type="match status" value="1"/>
</dbReference>
<dbReference type="Gene3D" id="3.30.700.10">
    <property type="entry name" value="Glycoprotein, Type 4 Pilin"/>
    <property type="match status" value="1"/>
</dbReference>
<gene>
    <name evidence="2" type="primary">pulG_1</name>
    <name evidence="2" type="ORF">Pan216_01830</name>
</gene>
<dbReference type="RefSeq" id="WP_145253497.1">
    <property type="nucleotide sequence ID" value="NZ_CP036279.1"/>
</dbReference>
<dbReference type="InterPro" id="IPR027558">
    <property type="entry name" value="Pre_pil_HX9DG_C"/>
</dbReference>
<dbReference type="NCBIfam" id="TIGR04294">
    <property type="entry name" value="pre_pil_HX9DG"/>
    <property type="match status" value="1"/>
</dbReference>
<accession>A0A518AX90</accession>
<feature type="domain" description="DUF1559" evidence="1">
    <location>
        <begin position="36"/>
        <end position="318"/>
    </location>
</feature>
<dbReference type="InterPro" id="IPR012902">
    <property type="entry name" value="N_methyl_site"/>
</dbReference>
<keyword evidence="3" id="KW-1185">Reference proteome</keyword>
<protein>
    <submittedName>
        <fullName evidence="2">Type II secretion system protein G</fullName>
    </submittedName>
</protein>
<dbReference type="InterPro" id="IPR045584">
    <property type="entry name" value="Pilin-like"/>
</dbReference>
<dbReference type="NCBIfam" id="TIGR02532">
    <property type="entry name" value="IV_pilin_GFxxxE"/>
    <property type="match status" value="1"/>
</dbReference>
<dbReference type="Pfam" id="PF07963">
    <property type="entry name" value="N_methyl"/>
    <property type="match status" value="1"/>
</dbReference>
<dbReference type="PROSITE" id="PS00409">
    <property type="entry name" value="PROKAR_NTER_METHYL"/>
    <property type="match status" value="1"/>
</dbReference>
<dbReference type="EMBL" id="CP036279">
    <property type="protein sequence ID" value="QDU59355.1"/>
    <property type="molecule type" value="Genomic_DNA"/>
</dbReference>
<sequence>MPASHSRSSRGFTLVELLVVIAIIGVLISLLLPAVQQARAAARRSQCQNNLKQIGVAIQNYHDSHSAFPIGEGTDTAAIGTGPSCSAGLRRAPWTVLILPLLGQEPLYQSFDFNGQFPAISSEAPTSGANYNASQRGVATYHCPSFPAPDELHTNYFGVMGGGSDQPSWAHGSWIGRAFWNNGVLYANSNTRVRDVSDGTSKTFAFGETKYQLGPNGRSDHIRIYWSSTARACVNATPSVIAAVTDVPINAYRGDGNTADTVFTSGSTLNDPSFRGTVNGTQATYNLQGRSFSSAHEGGAFFAFADGSVQFISEAIDRNTYQNLAIRNDGNIVEDY</sequence>